<feature type="domain" description="Multidrug resistance protein MdtA-like beta-barrel" evidence="6">
    <location>
        <begin position="225"/>
        <end position="299"/>
    </location>
</feature>
<dbReference type="Proteomes" id="UP001617669">
    <property type="component" value="Unassembled WGS sequence"/>
</dbReference>
<keyword evidence="9" id="KW-1185">Reference proteome</keyword>
<dbReference type="Pfam" id="PF25876">
    <property type="entry name" value="HH_MFP_RND"/>
    <property type="match status" value="1"/>
</dbReference>
<sequence>MSKPLQQKKFAALLAAALAISGGVILWSPASHEAQADTAAATNAATVDVAVVAQQDITDWQDYSGRLEAVERVEIRPLVSGTLTKIHFKDGDLVKKGDVLFTIDPRPFEAEVARAQAQLSGAEARLDYTSHDLERAERLIGDNAIARRDFEEKRNAALEAKAALLAAQAALQTARLNLEYSRITAPVSGRISRAEVTLGNIVSAGASSTPLTTLVSTDNIYAALEVDEQSYLKFIQPGHTSQLKVLLGLANEDGYSREGRIGSVDNRLDTASGTIRVRAVFDNRKGDLLPGLYARVRLGSGSTHPALLIDEKAVGTDQDKRYVLVVDAQNQANYREIRLGAAHGELRVVESGLQPGERIVVNGLQRVRPGSQVSPHLIAMPGSESPLAQVRAEEAVHTIRSLPNKQQKAVNA</sequence>
<feature type="domain" description="Multidrug resistance protein MdtA-like barrel-sandwich hybrid" evidence="5">
    <location>
        <begin position="72"/>
        <end position="212"/>
    </location>
</feature>
<proteinExistence type="inferred from homology"/>
<reference evidence="8 9" key="1">
    <citation type="submission" date="2024-11" db="EMBL/GenBank/DDBJ databases">
        <authorList>
            <person name="Kaparullina E.N."/>
            <person name="Delegan Y.A."/>
            <person name="Doronina N.V."/>
        </authorList>
    </citation>
    <scope>NUCLEOTIDE SEQUENCE [LARGE SCALE GENOMIC DNA]</scope>
    <source>
        <strain evidence="8 9">7sh_L</strain>
    </source>
</reference>
<name>A0ABW8GJH7_9PROT</name>
<dbReference type="Gene3D" id="2.40.420.20">
    <property type="match status" value="1"/>
</dbReference>
<feature type="chain" id="PRO_5047188910" evidence="3">
    <location>
        <begin position="37"/>
        <end position="412"/>
    </location>
</feature>
<dbReference type="Gene3D" id="1.10.287.470">
    <property type="entry name" value="Helix hairpin bin"/>
    <property type="match status" value="1"/>
</dbReference>
<dbReference type="RefSeq" id="WP_400879979.1">
    <property type="nucleotide sequence ID" value="NZ_JBIWXY010000001.1"/>
</dbReference>
<organism evidence="8 9">
    <name type="scientific">Methylobacillus methanolivorans</name>
    <dbReference type="NCBI Taxonomy" id="1848927"/>
    <lineage>
        <taxon>Bacteria</taxon>
        <taxon>Pseudomonadati</taxon>
        <taxon>Pseudomonadota</taxon>
        <taxon>Betaproteobacteria</taxon>
        <taxon>Nitrosomonadales</taxon>
        <taxon>Methylophilaceae</taxon>
        <taxon>Methylobacillus</taxon>
    </lineage>
</organism>
<evidence type="ECO:0000259" key="4">
    <source>
        <dbReference type="Pfam" id="PF25876"/>
    </source>
</evidence>
<dbReference type="Pfam" id="PF25967">
    <property type="entry name" value="RND-MFP_C"/>
    <property type="match status" value="1"/>
</dbReference>
<dbReference type="Gene3D" id="2.40.30.170">
    <property type="match status" value="1"/>
</dbReference>
<feature type="domain" description="Multidrug resistance protein MdtA-like C-terminal permuted SH3" evidence="7">
    <location>
        <begin position="306"/>
        <end position="366"/>
    </location>
</feature>
<dbReference type="InterPro" id="IPR058624">
    <property type="entry name" value="MdtA-like_HH"/>
</dbReference>
<dbReference type="PANTHER" id="PTHR30158">
    <property type="entry name" value="ACRA/E-RELATED COMPONENT OF DRUG EFFLUX TRANSPORTER"/>
    <property type="match status" value="1"/>
</dbReference>
<evidence type="ECO:0000256" key="2">
    <source>
        <dbReference type="ARBA" id="ARBA00009477"/>
    </source>
</evidence>
<evidence type="ECO:0000259" key="6">
    <source>
        <dbReference type="Pfam" id="PF25944"/>
    </source>
</evidence>
<evidence type="ECO:0000259" key="5">
    <source>
        <dbReference type="Pfam" id="PF25917"/>
    </source>
</evidence>
<dbReference type="Gene3D" id="2.40.50.100">
    <property type="match status" value="1"/>
</dbReference>
<dbReference type="InterPro" id="IPR058627">
    <property type="entry name" value="MdtA-like_C"/>
</dbReference>
<dbReference type="InterPro" id="IPR058626">
    <property type="entry name" value="MdtA-like_b-barrel"/>
</dbReference>
<gene>
    <name evidence="8" type="ORF">ACIKP9_04775</name>
</gene>
<evidence type="ECO:0000256" key="1">
    <source>
        <dbReference type="ARBA" id="ARBA00004196"/>
    </source>
</evidence>
<keyword evidence="3" id="KW-0732">Signal</keyword>
<dbReference type="SUPFAM" id="SSF111369">
    <property type="entry name" value="HlyD-like secretion proteins"/>
    <property type="match status" value="1"/>
</dbReference>
<evidence type="ECO:0000256" key="3">
    <source>
        <dbReference type="SAM" id="SignalP"/>
    </source>
</evidence>
<dbReference type="Pfam" id="PF25917">
    <property type="entry name" value="BSH_RND"/>
    <property type="match status" value="1"/>
</dbReference>
<accession>A0ABW8GJH7</accession>
<protein>
    <submittedName>
        <fullName evidence="8">Efflux RND transporter periplasmic adaptor subunit</fullName>
    </submittedName>
</protein>
<dbReference type="EMBL" id="JBIWXY010000001">
    <property type="protein sequence ID" value="MFJ5445536.1"/>
    <property type="molecule type" value="Genomic_DNA"/>
</dbReference>
<comment type="subcellular location">
    <subcellularLocation>
        <location evidence="1">Cell envelope</location>
    </subcellularLocation>
</comment>
<evidence type="ECO:0000313" key="8">
    <source>
        <dbReference type="EMBL" id="MFJ5445536.1"/>
    </source>
</evidence>
<evidence type="ECO:0000313" key="9">
    <source>
        <dbReference type="Proteomes" id="UP001617669"/>
    </source>
</evidence>
<feature type="signal peptide" evidence="3">
    <location>
        <begin position="1"/>
        <end position="36"/>
    </location>
</feature>
<dbReference type="NCBIfam" id="TIGR01730">
    <property type="entry name" value="RND_mfp"/>
    <property type="match status" value="1"/>
</dbReference>
<dbReference type="PANTHER" id="PTHR30158:SF10">
    <property type="entry name" value="CATION EFFLUX PUMP"/>
    <property type="match status" value="1"/>
</dbReference>
<dbReference type="Pfam" id="PF25944">
    <property type="entry name" value="Beta-barrel_RND"/>
    <property type="match status" value="1"/>
</dbReference>
<comment type="caution">
    <text evidence="8">The sequence shown here is derived from an EMBL/GenBank/DDBJ whole genome shotgun (WGS) entry which is preliminary data.</text>
</comment>
<evidence type="ECO:0000259" key="7">
    <source>
        <dbReference type="Pfam" id="PF25967"/>
    </source>
</evidence>
<dbReference type="InterPro" id="IPR058625">
    <property type="entry name" value="MdtA-like_BSH"/>
</dbReference>
<dbReference type="InterPro" id="IPR006143">
    <property type="entry name" value="RND_pump_MFP"/>
</dbReference>
<feature type="domain" description="Multidrug resistance protein MdtA-like alpha-helical hairpin" evidence="4">
    <location>
        <begin position="112"/>
        <end position="181"/>
    </location>
</feature>
<comment type="similarity">
    <text evidence="2">Belongs to the membrane fusion protein (MFP) (TC 8.A.1) family.</text>
</comment>